<feature type="active site" description="Nucleophile" evidence="9">
    <location>
        <position position="270"/>
    </location>
</feature>
<name>A0A8H6XS89_9AGAR</name>
<keyword evidence="4" id="KW-0227">DNA damage</keyword>
<feature type="compositionally biased region" description="Low complexity" evidence="11">
    <location>
        <begin position="89"/>
        <end position="116"/>
    </location>
</feature>
<evidence type="ECO:0000256" key="3">
    <source>
        <dbReference type="ARBA" id="ARBA00022722"/>
    </source>
</evidence>
<dbReference type="InterPro" id="IPR010347">
    <property type="entry name" value="Tdp1"/>
</dbReference>
<feature type="region of interest" description="Disordered" evidence="11">
    <location>
        <begin position="1"/>
        <end position="41"/>
    </location>
</feature>
<dbReference type="GO" id="GO:0003690">
    <property type="term" value="F:double-stranded DNA binding"/>
    <property type="evidence" value="ECO:0007669"/>
    <property type="project" value="TreeGrafter"/>
</dbReference>
<dbReference type="GO" id="GO:0005634">
    <property type="term" value="C:nucleus"/>
    <property type="evidence" value="ECO:0007669"/>
    <property type="project" value="UniProtKB-SubCell"/>
</dbReference>
<reference evidence="12" key="1">
    <citation type="submission" date="2020-05" db="EMBL/GenBank/DDBJ databases">
        <title>Mycena genomes resolve the evolution of fungal bioluminescence.</title>
        <authorList>
            <person name="Tsai I.J."/>
        </authorList>
    </citation>
    <scope>NUCLEOTIDE SEQUENCE</scope>
    <source>
        <strain evidence="12">CCC161011</strain>
    </source>
</reference>
<feature type="compositionally biased region" description="Polar residues" evidence="11">
    <location>
        <begin position="1"/>
        <end position="11"/>
    </location>
</feature>
<evidence type="ECO:0000256" key="1">
    <source>
        <dbReference type="ARBA" id="ARBA00004123"/>
    </source>
</evidence>
<evidence type="ECO:0000256" key="9">
    <source>
        <dbReference type="PIRSR" id="PIRSR610347-1"/>
    </source>
</evidence>
<evidence type="ECO:0000256" key="7">
    <source>
        <dbReference type="ARBA" id="ARBA00023204"/>
    </source>
</evidence>
<feature type="active site" description="Proton donor/acceptor" evidence="9">
    <location>
        <position position="547"/>
    </location>
</feature>
<evidence type="ECO:0008006" key="14">
    <source>
        <dbReference type="Google" id="ProtNLM"/>
    </source>
</evidence>
<dbReference type="Pfam" id="PF06087">
    <property type="entry name" value="Tyr-DNA_phospho"/>
    <property type="match status" value="1"/>
</dbReference>
<keyword evidence="13" id="KW-1185">Reference proteome</keyword>
<evidence type="ECO:0000256" key="10">
    <source>
        <dbReference type="PIRSR" id="PIRSR610347-2"/>
    </source>
</evidence>
<feature type="compositionally biased region" description="Acidic residues" evidence="11">
    <location>
        <begin position="28"/>
        <end position="40"/>
    </location>
</feature>
<evidence type="ECO:0000256" key="6">
    <source>
        <dbReference type="ARBA" id="ARBA00022839"/>
    </source>
</evidence>
<dbReference type="GO" id="GO:0017005">
    <property type="term" value="F:3'-tyrosyl-DNA phosphodiesterase activity"/>
    <property type="evidence" value="ECO:0007669"/>
    <property type="project" value="TreeGrafter"/>
</dbReference>
<dbReference type="Gene3D" id="3.30.870.10">
    <property type="entry name" value="Endonuclease Chain A"/>
    <property type="match status" value="2"/>
</dbReference>
<evidence type="ECO:0000256" key="8">
    <source>
        <dbReference type="ARBA" id="ARBA00023242"/>
    </source>
</evidence>
<dbReference type="CDD" id="cd09122">
    <property type="entry name" value="PLDc_Tdp1_1"/>
    <property type="match status" value="1"/>
</dbReference>
<dbReference type="PANTHER" id="PTHR12415">
    <property type="entry name" value="TYROSYL-DNA PHOSPHODIESTERASE 1"/>
    <property type="match status" value="1"/>
</dbReference>
<dbReference type="AlphaFoldDB" id="A0A8H6XS89"/>
<proteinExistence type="inferred from homology"/>
<dbReference type="PANTHER" id="PTHR12415:SF0">
    <property type="entry name" value="TYROSYL-DNA PHOSPHODIESTERASE 1"/>
    <property type="match status" value="1"/>
</dbReference>
<evidence type="ECO:0000256" key="11">
    <source>
        <dbReference type="SAM" id="MobiDB-lite"/>
    </source>
</evidence>
<keyword evidence="7" id="KW-0234">DNA repair</keyword>
<dbReference type="GO" id="GO:0004527">
    <property type="term" value="F:exonuclease activity"/>
    <property type="evidence" value="ECO:0007669"/>
    <property type="project" value="UniProtKB-KW"/>
</dbReference>
<organism evidence="12 13">
    <name type="scientific">Mycena venus</name>
    <dbReference type="NCBI Taxonomy" id="2733690"/>
    <lineage>
        <taxon>Eukaryota</taxon>
        <taxon>Fungi</taxon>
        <taxon>Dikarya</taxon>
        <taxon>Basidiomycota</taxon>
        <taxon>Agaricomycotina</taxon>
        <taxon>Agaricomycetes</taxon>
        <taxon>Agaricomycetidae</taxon>
        <taxon>Agaricales</taxon>
        <taxon>Marasmiineae</taxon>
        <taxon>Mycenaceae</taxon>
        <taxon>Mycena</taxon>
    </lineage>
</organism>
<evidence type="ECO:0000256" key="2">
    <source>
        <dbReference type="ARBA" id="ARBA00010205"/>
    </source>
</evidence>
<feature type="binding site" evidence="10">
    <location>
        <position position="272"/>
    </location>
    <ligand>
        <name>substrate</name>
    </ligand>
</feature>
<sequence>MEVENAEQSVGTVVKGSRDKPPKPIVVDDSETENDSEDDSIPIAWLNKKLVASARPAVVSQKKQTPKPIIVVDSDDPDAEEIVVKKPRSSNSTSTSHAGSSLATATASSASLPSKTQSSAIGSLPGRAQMEAERLARRKRMLQDDETVGDSKRQRTSAATVSSTHKTPIASRIFYDGVFFPTATVHANPRADGREAIRLQDIVGPPSSDLKLAILSSYGVGYEWLAPHFDRDVPVIVVKSIPSGERITARLFENPNWILTSPQIKNGCLHMKYMFLFYKSGRLRVVVSTANLISIDWRALENVGLDADCVFIQDVFLHSSSNVVGGGKTNHSKQGLKPEEGFAVLLESVLKATNVGPALESVNQKARILFFIHKPCTPGLPLKSISDLSKLWDWSSVTAELVPSIAGKYEGWKKIKTTGHPRLMRALETLGLATSNMTQNLVIECQGSSIGLYTTQWFNQFYISASGNSAALEAHMDLSEGKRKKLEYPRGVKVVFPTFRTAEEIADRDRDGAAFSLFCTRQKWEAQNFPRTAFHDSKSSAGKVLMHTKMIIGSFTPKKNGTPSEPSGGPAGWMYVGSHNFTQPAWGNLSGSADAPVLNVKNHELGVVVPLRSLDELNTACAWERPLEKYVAGDTAWFKDEYVKKTGGKMGSG</sequence>
<comment type="caution">
    <text evidence="12">The sequence shown here is derived from an EMBL/GenBank/DDBJ whole genome shotgun (WGS) entry which is preliminary data.</text>
</comment>
<dbReference type="SUPFAM" id="SSF56024">
    <property type="entry name" value="Phospholipase D/nuclease"/>
    <property type="match status" value="2"/>
</dbReference>
<evidence type="ECO:0000256" key="4">
    <source>
        <dbReference type="ARBA" id="ARBA00022763"/>
    </source>
</evidence>
<keyword evidence="5" id="KW-0378">Hydrolase</keyword>
<dbReference type="CDD" id="cd09123">
    <property type="entry name" value="PLDc_Tdp1_2"/>
    <property type="match status" value="1"/>
</dbReference>
<evidence type="ECO:0000313" key="13">
    <source>
        <dbReference type="Proteomes" id="UP000620124"/>
    </source>
</evidence>
<evidence type="ECO:0000313" key="12">
    <source>
        <dbReference type="EMBL" id="KAF7345486.1"/>
    </source>
</evidence>
<dbReference type="EMBL" id="JACAZI010000013">
    <property type="protein sequence ID" value="KAF7345486.1"/>
    <property type="molecule type" value="Genomic_DNA"/>
</dbReference>
<protein>
    <recommendedName>
        <fullName evidence="14">Phospholipase D/nuclease</fullName>
    </recommendedName>
</protein>
<gene>
    <name evidence="12" type="ORF">MVEN_01567100</name>
</gene>
<dbReference type="GO" id="GO:0006281">
    <property type="term" value="P:DNA repair"/>
    <property type="evidence" value="ECO:0007669"/>
    <property type="project" value="UniProtKB-KW"/>
</dbReference>
<comment type="subcellular location">
    <subcellularLocation>
        <location evidence="1">Nucleus</location>
    </subcellularLocation>
</comment>
<accession>A0A8H6XS89</accession>
<feature type="binding site" evidence="10">
    <location>
        <position position="549"/>
    </location>
    <ligand>
        <name>substrate</name>
    </ligand>
</feature>
<keyword evidence="6" id="KW-0269">Exonuclease</keyword>
<dbReference type="GO" id="GO:0003697">
    <property type="term" value="F:single-stranded DNA binding"/>
    <property type="evidence" value="ECO:0007669"/>
    <property type="project" value="TreeGrafter"/>
</dbReference>
<keyword evidence="8" id="KW-0539">Nucleus</keyword>
<comment type="similarity">
    <text evidence="2">Belongs to the tyrosyl-DNA phosphodiesterase family.</text>
</comment>
<feature type="region of interest" description="Disordered" evidence="11">
    <location>
        <begin position="55"/>
        <end position="163"/>
    </location>
</feature>
<evidence type="ECO:0000256" key="5">
    <source>
        <dbReference type="ARBA" id="ARBA00022801"/>
    </source>
</evidence>
<dbReference type="Proteomes" id="UP000620124">
    <property type="component" value="Unassembled WGS sequence"/>
</dbReference>
<dbReference type="OrthoDB" id="47785at2759"/>
<keyword evidence="3" id="KW-0540">Nuclease</keyword>